<proteinExistence type="predicted"/>
<evidence type="ECO:0000313" key="2">
    <source>
        <dbReference type="EMBL" id="MFC3979027.1"/>
    </source>
</evidence>
<reference evidence="3" key="1">
    <citation type="journal article" date="2019" name="Int. J. Syst. Evol. Microbiol.">
        <title>The Global Catalogue of Microorganisms (GCM) 10K type strain sequencing project: providing services to taxonomists for standard genome sequencing and annotation.</title>
        <authorList>
            <consortium name="The Broad Institute Genomics Platform"/>
            <consortium name="The Broad Institute Genome Sequencing Center for Infectious Disease"/>
            <person name="Wu L."/>
            <person name="Ma J."/>
        </authorList>
    </citation>
    <scope>NUCLEOTIDE SEQUENCE [LARGE SCALE GENOMIC DNA]</scope>
    <source>
        <strain evidence="3">TBRC 7912</strain>
    </source>
</reference>
<dbReference type="Proteomes" id="UP001595698">
    <property type="component" value="Unassembled WGS sequence"/>
</dbReference>
<keyword evidence="3" id="KW-1185">Reference proteome</keyword>
<organism evidence="2 3">
    <name type="scientific">Streptosporangium jomthongense</name>
    <dbReference type="NCBI Taxonomy" id="1193683"/>
    <lineage>
        <taxon>Bacteria</taxon>
        <taxon>Bacillati</taxon>
        <taxon>Actinomycetota</taxon>
        <taxon>Actinomycetes</taxon>
        <taxon>Streptosporangiales</taxon>
        <taxon>Streptosporangiaceae</taxon>
        <taxon>Streptosporangium</taxon>
    </lineage>
</organism>
<sequence length="296" mass="32186">MTRHPPETEPVEQPAAAPSLHHATVGGNNVQITSARDVTVVSESAGRPVRRRSPVWLFVVGVVLAGGAVAFGERSTLADVAQDALGAPVLTAVTTSIVNVGDSFAMPDEFSTAEHALLLRAPSYRQLTETLFRHHAARLGTMNVVTVLRGRRHGAVRIIDVRPYIVRSGPLPTGTCLTIPAQGGGEEYKVKADLDHLNPRGGQSRFLPKSIDLAYGERVTVEFTVHAKNRWYEWGIEVVYAYKDSGETESAFFQQANGQPFRVTGEAPRYSVVYNDPSSLGVGYRITGRNQPCGRR</sequence>
<keyword evidence="1" id="KW-0472">Membrane</keyword>
<name>A0ABV8EVF0_9ACTN</name>
<keyword evidence="1" id="KW-0812">Transmembrane</keyword>
<comment type="caution">
    <text evidence="2">The sequence shown here is derived from an EMBL/GenBank/DDBJ whole genome shotgun (WGS) entry which is preliminary data.</text>
</comment>
<accession>A0ABV8EVF0</accession>
<dbReference type="EMBL" id="JBHSBC010000001">
    <property type="protein sequence ID" value="MFC3979027.1"/>
    <property type="molecule type" value="Genomic_DNA"/>
</dbReference>
<dbReference type="RefSeq" id="WP_386187466.1">
    <property type="nucleotide sequence ID" value="NZ_JBHSBC010000001.1"/>
</dbReference>
<feature type="transmembrane region" description="Helical" evidence="1">
    <location>
        <begin position="55"/>
        <end position="72"/>
    </location>
</feature>
<evidence type="ECO:0000313" key="3">
    <source>
        <dbReference type="Proteomes" id="UP001595698"/>
    </source>
</evidence>
<keyword evidence="1" id="KW-1133">Transmembrane helix</keyword>
<protein>
    <submittedName>
        <fullName evidence="2">Uncharacterized protein</fullName>
    </submittedName>
</protein>
<evidence type="ECO:0000256" key="1">
    <source>
        <dbReference type="SAM" id="Phobius"/>
    </source>
</evidence>
<gene>
    <name evidence="2" type="ORF">ACFOYY_02775</name>
</gene>